<evidence type="ECO:0000256" key="5">
    <source>
        <dbReference type="SAM" id="MobiDB-lite"/>
    </source>
</evidence>
<proteinExistence type="predicted"/>
<comment type="caution">
    <text evidence="8">The sequence shown here is derived from an EMBL/GenBank/DDBJ whole genome shotgun (WGS) entry which is preliminary data.</text>
</comment>
<dbReference type="PANTHER" id="PTHR10529">
    <property type="entry name" value="AP COMPLEX SUBUNIT MU"/>
    <property type="match status" value="1"/>
</dbReference>
<dbReference type="Gene3D" id="3.30.450.60">
    <property type="match status" value="1"/>
</dbReference>
<dbReference type="InterPro" id="IPR028565">
    <property type="entry name" value="MHD"/>
</dbReference>
<dbReference type="InterPro" id="IPR018240">
    <property type="entry name" value="Clathrin_mu_CS"/>
</dbReference>
<dbReference type="InterPro" id="IPR022775">
    <property type="entry name" value="AP_mu_sigma_su"/>
</dbReference>
<dbReference type="Gene3D" id="2.60.40.1170">
    <property type="entry name" value="Mu homology domain, subdomain B"/>
    <property type="match status" value="2"/>
</dbReference>
<sequence length="821" mass="93967">MFSNFLESLYDGIGDDEADDDDDENIPKTPTERHVPERNADRLPPMSPEEEAQARGVKDDLSELSHTLTRKFRGVANFLAPLPERSSSDLSNPRLSQSRFSDPELNQSSSSDPRLNRSSSSDPRLDQSSSFDPWLNQPPSSSDRPESCVGIDTRETEIRARSSDTMEDKRLEDLRDDLEEEEEEETDEEEEEEEEEEMDAVALTDEVLAFARNIAMHPETWLDFPLDPDEDLDDLEMSDAQRGHALAIERLAPRLAALRIELCPCHMTVGYFWKVYFVLLLSRLNKHDAQLLSSPQVMEARALWMKELQNQNSSPKTGYGDILKEEITPSTSSYYNHAPPEFLSPRIYAFEPPSIMYRDFETADRGSFFSLTFAPSSPAKRKIRAASALFLLDIKGRVLVWRDYRGDVTAAQAERFFTKLIEKEVSLLFPMFDFLDGDSQSNDPVAYDNGVTYMFVQHSNIYLMIASRQNCNAASLISFLHRVVDVFKHYFEELEEESLRDNFVVVYELLDEMMDFGYPQYTEARILSEFIKTDAYRMEVTQRPPMAVTNAVSWRSEGLQFKKNEVFLDVIESVNILVNSNGQIVRSDVVGALKMRTYLSGMPECKLGLNDRVLLEAQGRATKGKAIDLEDIKFHQCVRLARFENDRTISFIPPDGAFDLMTYRLSTQVKPLIWVEAQIERHSRSRVEMLVKARSQFKERSTATNVEIELPVPTDASNPTVRTSLGSAAYAPEKDALVWKIKSFPGNKEYMLRAEFHLPSVTAEEATPERKAPIRVKFEIPYFTVSGIQVRYLKIIEKSGYQALPWVRYITMAGEYELRLM</sequence>
<dbReference type="SUPFAM" id="SSF49447">
    <property type="entry name" value="Second domain of Mu2 adaptin subunit (ap50) of ap2 adaptor"/>
    <property type="match status" value="1"/>
</dbReference>
<accession>A0ABQ7YGW8</accession>
<evidence type="ECO:0000256" key="1">
    <source>
        <dbReference type="ARBA" id="ARBA00004308"/>
    </source>
</evidence>
<evidence type="ECO:0000256" key="4">
    <source>
        <dbReference type="ARBA" id="ARBA00023136"/>
    </source>
</evidence>
<dbReference type="Pfam" id="PF03909">
    <property type="entry name" value="BSD"/>
    <property type="match status" value="1"/>
</dbReference>
<evidence type="ECO:0000313" key="9">
    <source>
        <dbReference type="Proteomes" id="UP000824890"/>
    </source>
</evidence>
<dbReference type="Pfam" id="PF00928">
    <property type="entry name" value="Adap_comp_sub"/>
    <property type="match status" value="1"/>
</dbReference>
<dbReference type="SMART" id="SM00751">
    <property type="entry name" value="BSD"/>
    <property type="match status" value="1"/>
</dbReference>
<evidence type="ECO:0000259" key="7">
    <source>
        <dbReference type="PROSITE" id="PS51072"/>
    </source>
</evidence>
<keyword evidence="4" id="KW-0472">Membrane</keyword>
<feature type="region of interest" description="Disordered" evidence="5">
    <location>
        <begin position="1"/>
        <end position="62"/>
    </location>
</feature>
<dbReference type="CDD" id="cd14835">
    <property type="entry name" value="AP1_Mu_N"/>
    <property type="match status" value="1"/>
</dbReference>
<feature type="compositionally biased region" description="Basic and acidic residues" evidence="5">
    <location>
        <begin position="30"/>
        <end position="41"/>
    </location>
</feature>
<organism evidence="8 9">
    <name type="scientific">Brassica napus</name>
    <name type="common">Rape</name>
    <dbReference type="NCBI Taxonomy" id="3708"/>
    <lineage>
        <taxon>Eukaryota</taxon>
        <taxon>Viridiplantae</taxon>
        <taxon>Streptophyta</taxon>
        <taxon>Embryophyta</taxon>
        <taxon>Tracheophyta</taxon>
        <taxon>Spermatophyta</taxon>
        <taxon>Magnoliopsida</taxon>
        <taxon>eudicotyledons</taxon>
        <taxon>Gunneridae</taxon>
        <taxon>Pentapetalae</taxon>
        <taxon>rosids</taxon>
        <taxon>malvids</taxon>
        <taxon>Brassicales</taxon>
        <taxon>Brassicaceae</taxon>
        <taxon>Brassiceae</taxon>
        <taxon>Brassica</taxon>
    </lineage>
</organism>
<feature type="compositionally biased region" description="Low complexity" evidence="5">
    <location>
        <begin position="108"/>
        <end position="130"/>
    </location>
</feature>
<reference evidence="8 9" key="1">
    <citation type="submission" date="2021-05" db="EMBL/GenBank/DDBJ databases">
        <title>Genome Assembly of Synthetic Allotetraploid Brassica napus Reveals Homoeologous Exchanges between Subgenomes.</title>
        <authorList>
            <person name="Davis J.T."/>
        </authorList>
    </citation>
    <scope>NUCLEOTIDE SEQUENCE [LARGE SCALE GENOMIC DNA]</scope>
    <source>
        <strain evidence="9">cv. Da-Ae</strain>
        <tissue evidence="8">Seedling</tissue>
    </source>
</reference>
<dbReference type="PRINTS" id="PR00314">
    <property type="entry name" value="CLATHRINADPT"/>
</dbReference>
<evidence type="ECO:0000259" key="6">
    <source>
        <dbReference type="PROSITE" id="PS50858"/>
    </source>
</evidence>
<feature type="compositionally biased region" description="Basic and acidic residues" evidence="5">
    <location>
        <begin position="152"/>
        <end position="173"/>
    </location>
</feature>
<dbReference type="SUPFAM" id="SSF140383">
    <property type="entry name" value="BSD domain-like"/>
    <property type="match status" value="1"/>
</dbReference>
<name>A0ABQ7YGW8_BRANA</name>
<dbReference type="InterPro" id="IPR050431">
    <property type="entry name" value="Adaptor_comp_med_subunit"/>
</dbReference>
<evidence type="ECO:0000256" key="3">
    <source>
        <dbReference type="ARBA" id="ARBA00022927"/>
    </source>
</evidence>
<feature type="domain" description="MHD" evidence="7">
    <location>
        <begin position="563"/>
        <end position="819"/>
    </location>
</feature>
<dbReference type="SUPFAM" id="SSF64356">
    <property type="entry name" value="SNARE-like"/>
    <property type="match status" value="1"/>
</dbReference>
<keyword evidence="9" id="KW-1185">Reference proteome</keyword>
<protein>
    <recommendedName>
        <fullName evidence="10">MHD domain-containing protein</fullName>
    </recommendedName>
</protein>
<keyword evidence="2" id="KW-0813">Transport</keyword>
<dbReference type="InterPro" id="IPR001392">
    <property type="entry name" value="Clathrin_mu"/>
</dbReference>
<evidence type="ECO:0008006" key="10">
    <source>
        <dbReference type="Google" id="ProtNLM"/>
    </source>
</evidence>
<dbReference type="PROSITE" id="PS51072">
    <property type="entry name" value="MHD"/>
    <property type="match status" value="1"/>
</dbReference>
<feature type="compositionally biased region" description="Acidic residues" evidence="5">
    <location>
        <begin position="13"/>
        <end position="24"/>
    </location>
</feature>
<dbReference type="PROSITE" id="PS00991">
    <property type="entry name" value="CLAT_ADAPTOR_M_2"/>
    <property type="match status" value="1"/>
</dbReference>
<dbReference type="InterPro" id="IPR036168">
    <property type="entry name" value="AP2_Mu_C_sf"/>
</dbReference>
<keyword evidence="3" id="KW-0653">Protein transport</keyword>
<dbReference type="Proteomes" id="UP000824890">
    <property type="component" value="Unassembled WGS sequence"/>
</dbReference>
<dbReference type="Pfam" id="PF01217">
    <property type="entry name" value="Clat_adaptor_s"/>
    <property type="match status" value="1"/>
</dbReference>
<gene>
    <name evidence="8" type="ORF">HID58_083667</name>
</gene>
<comment type="subcellular location">
    <subcellularLocation>
        <location evidence="1">Endomembrane system</location>
    </subcellularLocation>
</comment>
<evidence type="ECO:0000313" key="8">
    <source>
        <dbReference type="EMBL" id="KAH0866456.1"/>
    </source>
</evidence>
<dbReference type="InterPro" id="IPR035925">
    <property type="entry name" value="BSD_dom_sf"/>
</dbReference>
<feature type="domain" description="BSD" evidence="6">
    <location>
        <begin position="232"/>
        <end position="284"/>
    </location>
</feature>
<dbReference type="EMBL" id="JAGKQM010000018">
    <property type="protein sequence ID" value="KAH0866456.1"/>
    <property type="molecule type" value="Genomic_DNA"/>
</dbReference>
<feature type="compositionally biased region" description="Polar residues" evidence="5">
    <location>
        <begin position="88"/>
        <end position="107"/>
    </location>
</feature>
<feature type="region of interest" description="Disordered" evidence="5">
    <location>
        <begin position="82"/>
        <end position="199"/>
    </location>
</feature>
<dbReference type="InterPro" id="IPR011012">
    <property type="entry name" value="Longin-like_dom_sf"/>
</dbReference>
<evidence type="ECO:0000256" key="2">
    <source>
        <dbReference type="ARBA" id="ARBA00022448"/>
    </source>
</evidence>
<feature type="compositionally biased region" description="Acidic residues" evidence="5">
    <location>
        <begin position="174"/>
        <end position="199"/>
    </location>
</feature>
<dbReference type="CDD" id="cd09250">
    <property type="entry name" value="AP-1_Mu1_Cterm"/>
    <property type="match status" value="1"/>
</dbReference>
<dbReference type="PROSITE" id="PS50858">
    <property type="entry name" value="BSD"/>
    <property type="match status" value="1"/>
</dbReference>
<feature type="compositionally biased region" description="Basic and acidic residues" evidence="5">
    <location>
        <begin position="52"/>
        <end position="62"/>
    </location>
</feature>
<dbReference type="InterPro" id="IPR005607">
    <property type="entry name" value="BSD_dom"/>
</dbReference>